<proteinExistence type="predicted"/>
<gene>
    <name evidence="1" type="ORF">PVK06_007729</name>
</gene>
<keyword evidence="2" id="KW-1185">Reference proteome</keyword>
<evidence type="ECO:0000313" key="2">
    <source>
        <dbReference type="Proteomes" id="UP001358586"/>
    </source>
</evidence>
<comment type="caution">
    <text evidence="1">The sequence shown here is derived from an EMBL/GenBank/DDBJ whole genome shotgun (WGS) entry which is preliminary data.</text>
</comment>
<name>A0ABR0QI99_GOSAR</name>
<evidence type="ECO:0000313" key="1">
    <source>
        <dbReference type="EMBL" id="KAK5838978.1"/>
    </source>
</evidence>
<organism evidence="1 2">
    <name type="scientific">Gossypium arboreum</name>
    <name type="common">Tree cotton</name>
    <name type="synonym">Gossypium nanking</name>
    <dbReference type="NCBI Taxonomy" id="29729"/>
    <lineage>
        <taxon>Eukaryota</taxon>
        <taxon>Viridiplantae</taxon>
        <taxon>Streptophyta</taxon>
        <taxon>Embryophyta</taxon>
        <taxon>Tracheophyta</taxon>
        <taxon>Spermatophyta</taxon>
        <taxon>Magnoliopsida</taxon>
        <taxon>eudicotyledons</taxon>
        <taxon>Gunneridae</taxon>
        <taxon>Pentapetalae</taxon>
        <taxon>rosids</taxon>
        <taxon>malvids</taxon>
        <taxon>Malvales</taxon>
        <taxon>Malvaceae</taxon>
        <taxon>Malvoideae</taxon>
        <taxon>Gossypium</taxon>
    </lineage>
</organism>
<accession>A0ABR0QI99</accession>
<dbReference type="Proteomes" id="UP001358586">
    <property type="component" value="Chromosome 3"/>
</dbReference>
<dbReference type="EMBL" id="JARKNE010000003">
    <property type="protein sequence ID" value="KAK5838978.1"/>
    <property type="molecule type" value="Genomic_DNA"/>
</dbReference>
<reference evidence="1 2" key="1">
    <citation type="submission" date="2023-03" db="EMBL/GenBank/DDBJ databases">
        <title>WGS of Gossypium arboreum.</title>
        <authorList>
            <person name="Yu D."/>
        </authorList>
    </citation>
    <scope>NUCLEOTIDE SEQUENCE [LARGE SCALE GENOMIC DNA]</scope>
    <source>
        <tissue evidence="1">Leaf</tissue>
    </source>
</reference>
<protein>
    <submittedName>
        <fullName evidence="1">Uncharacterized protein</fullName>
    </submittedName>
</protein>
<sequence length="117" mass="12701">MIGPHYFVLTSLPPIITFSVNSRFVGHVPTKHAILSAPKTVALGGLYTHGHISEWPAESVTLPCKLGLRVGPATLPYELAQGESIALPCELVHLVIFSWSGRRSKAQILSRTQVLGY</sequence>